<evidence type="ECO:0000259" key="12">
    <source>
        <dbReference type="Pfam" id="PF08546"/>
    </source>
</evidence>
<feature type="compositionally biased region" description="Basic and acidic residues" evidence="10">
    <location>
        <begin position="1"/>
        <end position="38"/>
    </location>
</feature>
<name>A0A506U9M4_9HYPH</name>
<dbReference type="EC" id="1.1.1.169" evidence="3"/>
<feature type="domain" description="Ketopantoate reductase N-terminal" evidence="11">
    <location>
        <begin position="117"/>
        <end position="264"/>
    </location>
</feature>
<proteinExistence type="inferred from homology"/>
<protein>
    <recommendedName>
        <fullName evidence="4">2-dehydropantoate 2-reductase</fullName>
        <ecNumber evidence="3">1.1.1.169</ecNumber>
    </recommendedName>
    <alternativeName>
        <fullName evidence="8">Ketopantoate reductase</fullName>
    </alternativeName>
</protein>
<evidence type="ECO:0000256" key="7">
    <source>
        <dbReference type="ARBA" id="ARBA00023002"/>
    </source>
</evidence>
<dbReference type="SUPFAM" id="SSF48179">
    <property type="entry name" value="6-phosphogluconate dehydrogenase C-terminal domain-like"/>
    <property type="match status" value="1"/>
</dbReference>
<keyword evidence="6" id="KW-0521">NADP</keyword>
<organism evidence="13 14">
    <name type="scientific">Pararhizobium mangrovi</name>
    <dbReference type="NCBI Taxonomy" id="2590452"/>
    <lineage>
        <taxon>Bacteria</taxon>
        <taxon>Pseudomonadati</taxon>
        <taxon>Pseudomonadota</taxon>
        <taxon>Alphaproteobacteria</taxon>
        <taxon>Hyphomicrobiales</taxon>
        <taxon>Rhizobiaceae</taxon>
        <taxon>Rhizobium/Agrobacterium group</taxon>
        <taxon>Pararhizobium</taxon>
    </lineage>
</organism>
<evidence type="ECO:0000256" key="8">
    <source>
        <dbReference type="ARBA" id="ARBA00032024"/>
    </source>
</evidence>
<dbReference type="EMBL" id="VHLH01000010">
    <property type="protein sequence ID" value="TPW29655.1"/>
    <property type="molecule type" value="Genomic_DNA"/>
</dbReference>
<evidence type="ECO:0000256" key="9">
    <source>
        <dbReference type="ARBA" id="ARBA00048793"/>
    </source>
</evidence>
<keyword evidence="7 13" id="KW-0560">Oxidoreductase</keyword>
<reference evidence="13 14" key="1">
    <citation type="submission" date="2019-06" db="EMBL/GenBank/DDBJ databases">
        <authorList>
            <person name="Li M."/>
        </authorList>
    </citation>
    <scope>NUCLEOTIDE SEQUENCE [LARGE SCALE GENOMIC DNA]</scope>
    <source>
        <strain evidence="13 14">BGMRC6574</strain>
    </source>
</reference>
<keyword evidence="14" id="KW-1185">Reference proteome</keyword>
<dbReference type="Gene3D" id="3.40.50.720">
    <property type="entry name" value="NAD(P)-binding Rossmann-like Domain"/>
    <property type="match status" value="1"/>
</dbReference>
<dbReference type="InterPro" id="IPR013332">
    <property type="entry name" value="KPR_N"/>
</dbReference>
<evidence type="ECO:0000256" key="5">
    <source>
        <dbReference type="ARBA" id="ARBA00022655"/>
    </source>
</evidence>
<evidence type="ECO:0000256" key="6">
    <source>
        <dbReference type="ARBA" id="ARBA00022857"/>
    </source>
</evidence>
<evidence type="ECO:0000256" key="1">
    <source>
        <dbReference type="ARBA" id="ARBA00004994"/>
    </source>
</evidence>
<dbReference type="InterPro" id="IPR036291">
    <property type="entry name" value="NAD(P)-bd_dom_sf"/>
</dbReference>
<dbReference type="GO" id="GO:0005737">
    <property type="term" value="C:cytoplasm"/>
    <property type="evidence" value="ECO:0007669"/>
    <property type="project" value="TreeGrafter"/>
</dbReference>
<evidence type="ECO:0000256" key="4">
    <source>
        <dbReference type="ARBA" id="ARBA00019465"/>
    </source>
</evidence>
<comment type="caution">
    <text evidence="13">The sequence shown here is derived from an EMBL/GenBank/DDBJ whole genome shotgun (WGS) entry which is preliminary data.</text>
</comment>
<comment type="catalytic activity">
    <reaction evidence="9">
        <text>(R)-pantoate + NADP(+) = 2-dehydropantoate + NADPH + H(+)</text>
        <dbReference type="Rhea" id="RHEA:16233"/>
        <dbReference type="ChEBI" id="CHEBI:11561"/>
        <dbReference type="ChEBI" id="CHEBI:15378"/>
        <dbReference type="ChEBI" id="CHEBI:15980"/>
        <dbReference type="ChEBI" id="CHEBI:57783"/>
        <dbReference type="ChEBI" id="CHEBI:58349"/>
        <dbReference type="EC" id="1.1.1.169"/>
    </reaction>
</comment>
<dbReference type="SUPFAM" id="SSF51735">
    <property type="entry name" value="NAD(P)-binding Rossmann-fold domains"/>
    <property type="match status" value="1"/>
</dbReference>
<dbReference type="AlphaFoldDB" id="A0A506U9M4"/>
<feature type="compositionally biased region" description="Basic and acidic residues" evidence="10">
    <location>
        <begin position="51"/>
        <end position="66"/>
    </location>
</feature>
<dbReference type="Gene3D" id="1.10.1040.10">
    <property type="entry name" value="N-(1-d-carboxylethyl)-l-norvaline Dehydrogenase, domain 2"/>
    <property type="match status" value="1"/>
</dbReference>
<dbReference type="PANTHER" id="PTHR21708">
    <property type="entry name" value="PROBABLE 2-DEHYDROPANTOATE 2-REDUCTASE"/>
    <property type="match status" value="1"/>
</dbReference>
<dbReference type="OrthoDB" id="9793586at2"/>
<dbReference type="InterPro" id="IPR003710">
    <property type="entry name" value="ApbA"/>
</dbReference>
<dbReference type="InterPro" id="IPR013328">
    <property type="entry name" value="6PGD_dom2"/>
</dbReference>
<dbReference type="Pfam" id="PF02558">
    <property type="entry name" value="ApbA"/>
    <property type="match status" value="1"/>
</dbReference>
<dbReference type="PANTHER" id="PTHR21708:SF26">
    <property type="entry name" value="2-DEHYDROPANTOATE 2-REDUCTASE"/>
    <property type="match status" value="1"/>
</dbReference>
<dbReference type="InterPro" id="IPR013752">
    <property type="entry name" value="KPA_reductase"/>
</dbReference>
<keyword evidence="5" id="KW-0566">Pantothenate biosynthesis</keyword>
<feature type="domain" description="Ketopantoate reductase C-terminal" evidence="12">
    <location>
        <begin position="290"/>
        <end position="432"/>
    </location>
</feature>
<evidence type="ECO:0000256" key="2">
    <source>
        <dbReference type="ARBA" id="ARBA00007870"/>
    </source>
</evidence>
<dbReference type="InterPro" id="IPR008927">
    <property type="entry name" value="6-PGluconate_DH-like_C_sf"/>
</dbReference>
<dbReference type="GO" id="GO:0008677">
    <property type="term" value="F:2-dehydropantoate 2-reductase activity"/>
    <property type="evidence" value="ECO:0007669"/>
    <property type="project" value="UniProtKB-EC"/>
</dbReference>
<gene>
    <name evidence="13" type="ORF">FJU11_07400</name>
</gene>
<feature type="region of interest" description="Disordered" evidence="10">
    <location>
        <begin position="1"/>
        <end position="66"/>
    </location>
</feature>
<accession>A0A506U9M4</accession>
<sequence>MDGREPGRRGEAAQLVERAEDLRQGAGDRSRRLARLLDGKLPLDAARRHRTADPAKADGRFRPDERDECRHAARLSRRRQFRRLLRKVRRRDGSALGGRRRGDPRAARGSVVVSGPILIWGAGAIGGTLAAAFARTGEEVVLVDAAADHVMAIEAHGLTIEGPIFGDTVRLPAFTPEALRGTFERTFLCVKAHHTNAAIRALKPHLAEDGFVVSAQNGLNERVIADTVGAERTVGCFVNFGADYLAPGHVHYSGHGAVVVGELDGSASPRIDALYALMQRFEPKAVLTDNIWGYLWGKLVYGTLLFATALTDDSIADVLDERRFRPLLTRLAQEVGAVADAAGVKPEPFDGFDPLAFSPGADKERTERSFDDMVAHNRRSEKSHSGIWRDLAIRKRATEVDAQLGPIVSTGHAHGVPTPLTERVVAMIHEIETGDRPLDFANLSELENLETAR</sequence>
<dbReference type="GO" id="GO:0015940">
    <property type="term" value="P:pantothenate biosynthetic process"/>
    <property type="evidence" value="ECO:0007669"/>
    <property type="project" value="UniProtKB-UniPathway"/>
</dbReference>
<dbReference type="Proteomes" id="UP000320314">
    <property type="component" value="Unassembled WGS sequence"/>
</dbReference>
<evidence type="ECO:0000313" key="13">
    <source>
        <dbReference type="EMBL" id="TPW29655.1"/>
    </source>
</evidence>
<dbReference type="InterPro" id="IPR051402">
    <property type="entry name" value="KPR-Related"/>
</dbReference>
<comment type="similarity">
    <text evidence="2">Belongs to the ketopantoate reductase family.</text>
</comment>
<evidence type="ECO:0000256" key="3">
    <source>
        <dbReference type="ARBA" id="ARBA00013014"/>
    </source>
</evidence>
<dbReference type="Pfam" id="PF08546">
    <property type="entry name" value="ApbA_C"/>
    <property type="match status" value="1"/>
</dbReference>
<dbReference type="NCBIfam" id="TIGR00745">
    <property type="entry name" value="apbA_panE"/>
    <property type="match status" value="1"/>
</dbReference>
<evidence type="ECO:0000313" key="14">
    <source>
        <dbReference type="Proteomes" id="UP000320314"/>
    </source>
</evidence>
<dbReference type="UniPathway" id="UPA00028">
    <property type="reaction ID" value="UER00004"/>
</dbReference>
<evidence type="ECO:0000256" key="10">
    <source>
        <dbReference type="SAM" id="MobiDB-lite"/>
    </source>
</evidence>
<evidence type="ECO:0000259" key="11">
    <source>
        <dbReference type="Pfam" id="PF02558"/>
    </source>
</evidence>
<comment type="pathway">
    <text evidence="1">Cofactor biosynthesis; (R)-pantothenate biosynthesis; (R)-pantoate from 3-methyl-2-oxobutanoate: step 2/2.</text>
</comment>